<protein>
    <submittedName>
        <fullName evidence="1">Uncharacterized protein</fullName>
    </submittedName>
</protein>
<accession>A0ABN9T8L1</accession>
<reference evidence="1" key="1">
    <citation type="submission" date="2023-10" db="EMBL/GenBank/DDBJ databases">
        <authorList>
            <person name="Chen Y."/>
            <person name="Shah S."/>
            <person name="Dougan E. K."/>
            <person name="Thang M."/>
            <person name="Chan C."/>
        </authorList>
    </citation>
    <scope>NUCLEOTIDE SEQUENCE [LARGE SCALE GENOMIC DNA]</scope>
</reference>
<dbReference type="EMBL" id="CAUYUJ010014437">
    <property type="protein sequence ID" value="CAK0841203.1"/>
    <property type="molecule type" value="Genomic_DNA"/>
</dbReference>
<dbReference type="Proteomes" id="UP001189429">
    <property type="component" value="Unassembled WGS sequence"/>
</dbReference>
<organism evidence="1 2">
    <name type="scientific">Prorocentrum cordatum</name>
    <dbReference type="NCBI Taxonomy" id="2364126"/>
    <lineage>
        <taxon>Eukaryota</taxon>
        <taxon>Sar</taxon>
        <taxon>Alveolata</taxon>
        <taxon>Dinophyceae</taxon>
        <taxon>Prorocentrales</taxon>
        <taxon>Prorocentraceae</taxon>
        <taxon>Prorocentrum</taxon>
    </lineage>
</organism>
<evidence type="ECO:0000313" key="2">
    <source>
        <dbReference type="Proteomes" id="UP001189429"/>
    </source>
</evidence>
<evidence type="ECO:0000313" key="1">
    <source>
        <dbReference type="EMBL" id="CAK0841203.1"/>
    </source>
</evidence>
<proteinExistence type="predicted"/>
<gene>
    <name evidence="1" type="ORF">PCOR1329_LOCUS36472</name>
</gene>
<name>A0ABN9T8L1_9DINO</name>
<comment type="caution">
    <text evidence="1">The sequence shown here is derived from an EMBL/GenBank/DDBJ whole genome shotgun (WGS) entry which is preliminary data.</text>
</comment>
<keyword evidence="2" id="KW-1185">Reference proteome</keyword>
<sequence>MLERCEQTEKSPLVGPFPALRWIKSAAPRLNESMTTVERRARFLGCVVKAFLRSAVQAACPGQPLAKDVLEERDMDDIAKRIPVMDLMMSPLAQALRRHPDYSGQYLVKDEYLGEISIGDPQGNGKNVIMRVTKDSSGSPTLQTVAEELVSWNISQEEASKIFEDATGAHARSNAIMQSPGP</sequence>